<proteinExistence type="predicted"/>
<sequence>MDTDLKKLKVGLERPKKLPGLMCPPIVDPCHAPRRLRQSKDLVARIEADRLLVARLQEEERETFTVEERAKFLYDTIAAQRRSAEDERQIKELNKDPKKKRLKKRIVNETPRKEDTTKAPAEQEVTEKGTKKRKSGHLKMIARKRPRPQPDDDSDDEHRKCLRIVTFEGTTDSEIMETKSFIAMLHKVSSPDGNYLVVYRVNGHFRAFNYLMEVLHIFDRHDLFHLYDLVMKQYSEITPEDIELILWGDLKIMMESSTEENDQELKDGTVIYMLVERKYPLFKELLQQMLDLGLEVKEESNATLQLVRFIKQQLNEE</sequence>
<comment type="caution">
    <text evidence="2">The sequence shown here is derived from an EMBL/GenBank/DDBJ whole genome shotgun (WGS) entry which is preliminary data.</text>
</comment>
<accession>A0ABQ5G7J4</accession>
<evidence type="ECO:0000313" key="3">
    <source>
        <dbReference type="Proteomes" id="UP001151760"/>
    </source>
</evidence>
<name>A0ABQ5G7J4_9ASTR</name>
<feature type="compositionally biased region" description="Basic and acidic residues" evidence="1">
    <location>
        <begin position="83"/>
        <end position="96"/>
    </location>
</feature>
<organism evidence="2 3">
    <name type="scientific">Tanacetum coccineum</name>
    <dbReference type="NCBI Taxonomy" id="301880"/>
    <lineage>
        <taxon>Eukaryota</taxon>
        <taxon>Viridiplantae</taxon>
        <taxon>Streptophyta</taxon>
        <taxon>Embryophyta</taxon>
        <taxon>Tracheophyta</taxon>
        <taxon>Spermatophyta</taxon>
        <taxon>Magnoliopsida</taxon>
        <taxon>eudicotyledons</taxon>
        <taxon>Gunneridae</taxon>
        <taxon>Pentapetalae</taxon>
        <taxon>asterids</taxon>
        <taxon>campanulids</taxon>
        <taxon>Asterales</taxon>
        <taxon>Asteraceae</taxon>
        <taxon>Asteroideae</taxon>
        <taxon>Anthemideae</taxon>
        <taxon>Anthemidinae</taxon>
        <taxon>Tanacetum</taxon>
    </lineage>
</organism>
<keyword evidence="3" id="KW-1185">Reference proteome</keyword>
<gene>
    <name evidence="2" type="ORF">Tco_1030912</name>
</gene>
<feature type="region of interest" description="Disordered" evidence="1">
    <location>
        <begin position="83"/>
        <end position="157"/>
    </location>
</feature>
<evidence type="ECO:0000256" key="1">
    <source>
        <dbReference type="SAM" id="MobiDB-lite"/>
    </source>
</evidence>
<dbReference type="Proteomes" id="UP001151760">
    <property type="component" value="Unassembled WGS sequence"/>
</dbReference>
<dbReference type="EMBL" id="BQNB010018183">
    <property type="protein sequence ID" value="GJT71626.1"/>
    <property type="molecule type" value="Genomic_DNA"/>
</dbReference>
<feature type="compositionally biased region" description="Basic and acidic residues" evidence="1">
    <location>
        <begin position="106"/>
        <end position="117"/>
    </location>
</feature>
<reference evidence="2" key="2">
    <citation type="submission" date="2022-01" db="EMBL/GenBank/DDBJ databases">
        <authorList>
            <person name="Yamashiro T."/>
            <person name="Shiraishi A."/>
            <person name="Satake H."/>
            <person name="Nakayama K."/>
        </authorList>
    </citation>
    <scope>NUCLEOTIDE SEQUENCE</scope>
</reference>
<feature type="compositionally biased region" description="Basic residues" evidence="1">
    <location>
        <begin position="130"/>
        <end position="147"/>
    </location>
</feature>
<evidence type="ECO:0000313" key="2">
    <source>
        <dbReference type="EMBL" id="GJT71626.1"/>
    </source>
</evidence>
<reference evidence="2" key="1">
    <citation type="journal article" date="2022" name="Int. J. Mol. Sci.">
        <title>Draft Genome of Tanacetum Coccineum: Genomic Comparison of Closely Related Tanacetum-Family Plants.</title>
        <authorList>
            <person name="Yamashiro T."/>
            <person name="Shiraishi A."/>
            <person name="Nakayama K."/>
            <person name="Satake H."/>
        </authorList>
    </citation>
    <scope>NUCLEOTIDE SEQUENCE</scope>
</reference>
<protein>
    <submittedName>
        <fullName evidence="2">Uncharacterized protein</fullName>
    </submittedName>
</protein>